<accession>A0A1I5BS43</accession>
<organism evidence="3 4">
    <name type="scientific">Roseovarius lutimaris</name>
    <dbReference type="NCBI Taxonomy" id="1005928"/>
    <lineage>
        <taxon>Bacteria</taxon>
        <taxon>Pseudomonadati</taxon>
        <taxon>Pseudomonadota</taxon>
        <taxon>Alphaproteobacteria</taxon>
        <taxon>Rhodobacterales</taxon>
        <taxon>Roseobacteraceae</taxon>
        <taxon>Roseovarius</taxon>
    </lineage>
</organism>
<name>A0A1I5BS43_9RHOB</name>
<dbReference type="CDD" id="cd01646">
    <property type="entry name" value="RT_Bac_retron_I"/>
    <property type="match status" value="1"/>
</dbReference>
<evidence type="ECO:0000313" key="3">
    <source>
        <dbReference type="EMBL" id="SFN77453.1"/>
    </source>
</evidence>
<keyword evidence="4" id="KW-1185">Reference proteome</keyword>
<comment type="similarity">
    <text evidence="1">Belongs to the bacterial reverse transcriptase family.</text>
</comment>
<dbReference type="Pfam" id="PF00078">
    <property type="entry name" value="RVT_1"/>
    <property type="match status" value="1"/>
</dbReference>
<dbReference type="InterPro" id="IPR000477">
    <property type="entry name" value="RT_dom"/>
</dbReference>
<dbReference type="InterPro" id="IPR051083">
    <property type="entry name" value="GrpII_Intron_Splice-Mob/Def"/>
</dbReference>
<reference evidence="4" key="1">
    <citation type="submission" date="2016-10" db="EMBL/GenBank/DDBJ databases">
        <authorList>
            <person name="Varghese N."/>
            <person name="Submissions S."/>
        </authorList>
    </citation>
    <scope>NUCLEOTIDE SEQUENCE [LARGE SCALE GENOMIC DNA]</scope>
    <source>
        <strain evidence="4">DSM 28463</strain>
    </source>
</reference>
<dbReference type="AlphaFoldDB" id="A0A1I5BS43"/>
<evidence type="ECO:0000259" key="2">
    <source>
        <dbReference type="PROSITE" id="PS50878"/>
    </source>
</evidence>
<keyword evidence="3" id="KW-0808">Transferase</keyword>
<keyword evidence="3" id="KW-0548">Nucleotidyltransferase</keyword>
<protein>
    <submittedName>
        <fullName evidence="3">Reverse transcriptase (RNA-dependent DNA polymerase)</fullName>
    </submittedName>
</protein>
<dbReference type="STRING" id="1005928.SAMN04487859_108164"/>
<gene>
    <name evidence="3" type="ORF">SAMN04487859_108164</name>
</gene>
<feature type="domain" description="Reverse transcriptase" evidence="2">
    <location>
        <begin position="1"/>
        <end position="163"/>
    </location>
</feature>
<dbReference type="PROSITE" id="PS50878">
    <property type="entry name" value="RT_POL"/>
    <property type="match status" value="1"/>
</dbReference>
<dbReference type="PANTHER" id="PTHR34047">
    <property type="entry name" value="NUCLEAR INTRON MATURASE 1, MITOCHONDRIAL-RELATED"/>
    <property type="match status" value="1"/>
</dbReference>
<evidence type="ECO:0000256" key="1">
    <source>
        <dbReference type="ARBA" id="ARBA00034120"/>
    </source>
</evidence>
<dbReference type="PANTHER" id="PTHR34047:SF8">
    <property type="entry name" value="PROTEIN YKFC"/>
    <property type="match status" value="1"/>
</dbReference>
<dbReference type="EMBL" id="FOVP01000008">
    <property type="protein sequence ID" value="SFN77453.1"/>
    <property type="molecule type" value="Genomic_DNA"/>
</dbReference>
<evidence type="ECO:0000313" key="4">
    <source>
        <dbReference type="Proteomes" id="UP000198599"/>
    </source>
</evidence>
<dbReference type="Proteomes" id="UP000198599">
    <property type="component" value="Unassembled WGS sequence"/>
</dbReference>
<dbReference type="GO" id="GO:0003964">
    <property type="term" value="F:RNA-directed DNA polymerase activity"/>
    <property type="evidence" value="ECO:0007669"/>
    <property type="project" value="UniProtKB-KW"/>
</dbReference>
<keyword evidence="3" id="KW-0695">RNA-directed DNA polymerase</keyword>
<proteinExistence type="inferred from homology"/>
<sequence>MELSLEFSHVSLTDVSNCYPSIYTHSIAWALHGREHAKKHRHDKKLLGNQLDKLITSSREGQTNGIPQASLLSHLVAELILGYCDTYIKKKLDGLTGIVILRYRDDYRIFANSDTDCAKGLKAISECLNIFGMKLGASKTSRTSNVVRGAVKQDKIDALSLARRQTTLQKELLLIHRFCTEKPGSGATKFLIREFLDRLEARLHRNAWKIENPTVLAAILLDIAAKTPAVFPAVATTISKIMLYLKDSDRDGLFNLVGKRTNRIPNNGYMELWLQRIAYPNHLGFLSTEPMCGLVDDETAQSLWCNSWIRKDETRLSIERYSIVDRSVLDNLPPDIQNEEFDAFWKEYG</sequence>